<evidence type="ECO:0000256" key="2">
    <source>
        <dbReference type="ARBA" id="ARBA00008963"/>
    </source>
</evidence>
<comment type="similarity">
    <text evidence="2">Belongs to the C-terminally encoded plant signaling peptide (CEP) family.</text>
</comment>
<dbReference type="Gramene" id="rna48664">
    <property type="protein sequence ID" value="RHN42247.1"/>
    <property type="gene ID" value="gene48664"/>
</dbReference>
<keyword evidence="6" id="KW-0732">Signal</keyword>
<sequence>MGEFQAMQKYFAIFLVLVAYHIFLPTQARKIKPLIEDNPKPTFTSLKTAVNIPSPTFEKKVNLPMMPNHGVASIGDSSGDTNAFRPTTPGSSPGVGHRKFVGEVKDSTVVRSPNVKVFVTSERSKDAFKPTYPNHSPGVGHVNQSTKGQLN</sequence>
<evidence type="ECO:0000256" key="7">
    <source>
        <dbReference type="ARBA" id="ARBA00023278"/>
    </source>
</evidence>
<reference evidence="10" key="1">
    <citation type="journal article" date="2018" name="Nat. Plants">
        <title>Whole-genome landscape of Medicago truncatula symbiotic genes.</title>
        <authorList>
            <person name="Pecrix Y."/>
            <person name="Staton S.E."/>
            <person name="Sallet E."/>
            <person name="Lelandais-Briere C."/>
            <person name="Moreau S."/>
            <person name="Carrere S."/>
            <person name="Blein T."/>
            <person name="Jardinaud M.F."/>
            <person name="Latrasse D."/>
            <person name="Zouine M."/>
            <person name="Zahm M."/>
            <person name="Kreplak J."/>
            <person name="Mayjonade B."/>
            <person name="Satge C."/>
            <person name="Perez M."/>
            <person name="Cauet S."/>
            <person name="Marande W."/>
            <person name="Chantry-Darmon C."/>
            <person name="Lopez-Roques C."/>
            <person name="Bouchez O."/>
            <person name="Berard A."/>
            <person name="Debelle F."/>
            <person name="Munos S."/>
            <person name="Bendahmane A."/>
            <person name="Berges H."/>
            <person name="Niebel A."/>
            <person name="Buitink J."/>
            <person name="Frugier F."/>
            <person name="Benhamed M."/>
            <person name="Crespi M."/>
            <person name="Gouzy J."/>
            <person name="Gamas P."/>
        </authorList>
    </citation>
    <scope>NUCLEOTIDE SEQUENCE [LARGE SCALE GENOMIC DNA]</scope>
    <source>
        <strain evidence="10">cv. Jemalong A17</strain>
    </source>
</reference>
<keyword evidence="4" id="KW-0964">Secreted</keyword>
<evidence type="ECO:0000256" key="8">
    <source>
        <dbReference type="SAM" id="MobiDB-lite"/>
    </source>
</evidence>
<feature type="compositionally biased region" description="Polar residues" evidence="8">
    <location>
        <begin position="142"/>
        <end position="151"/>
    </location>
</feature>
<evidence type="ECO:0000313" key="10">
    <source>
        <dbReference type="Proteomes" id="UP000265566"/>
    </source>
</evidence>
<feature type="region of interest" description="Disordered" evidence="8">
    <location>
        <begin position="58"/>
        <end position="99"/>
    </location>
</feature>
<dbReference type="GO" id="GO:0048364">
    <property type="term" value="P:root development"/>
    <property type="evidence" value="ECO:0007669"/>
    <property type="project" value="InterPro"/>
</dbReference>
<comment type="caution">
    <text evidence="9">The sequence shown here is derived from an EMBL/GenBank/DDBJ whole genome shotgun (WGS) entry which is preliminary data.</text>
</comment>
<evidence type="ECO:0000256" key="5">
    <source>
        <dbReference type="ARBA" id="ARBA00022702"/>
    </source>
</evidence>
<dbReference type="AlphaFoldDB" id="A0A396GUG1"/>
<proteinExistence type="inferred from homology"/>
<dbReference type="OMA" id="VGHAYKN"/>
<keyword evidence="7" id="KW-0379">Hydroxylation</keyword>
<accession>A0A396GUG1</accession>
<evidence type="ECO:0000256" key="3">
    <source>
        <dbReference type="ARBA" id="ARBA00022523"/>
    </source>
</evidence>
<protein>
    <submittedName>
        <fullName evidence="9">Putative encoded peptide</fullName>
    </submittedName>
</protein>
<evidence type="ECO:0000256" key="4">
    <source>
        <dbReference type="ARBA" id="ARBA00022525"/>
    </source>
</evidence>
<dbReference type="Proteomes" id="UP000265566">
    <property type="component" value="Chromosome 8"/>
</dbReference>
<comment type="subcellular location">
    <subcellularLocation>
        <location evidence="1">Secreted</location>
        <location evidence="1">Extracellular space</location>
        <location evidence="1">Apoplast</location>
    </subcellularLocation>
</comment>
<keyword evidence="5" id="KW-0372">Hormone</keyword>
<dbReference type="GO" id="GO:0048046">
    <property type="term" value="C:apoplast"/>
    <property type="evidence" value="ECO:0007669"/>
    <property type="project" value="UniProtKB-SubCell"/>
</dbReference>
<evidence type="ECO:0000313" key="9">
    <source>
        <dbReference type="EMBL" id="RHN42247.1"/>
    </source>
</evidence>
<dbReference type="PANTHER" id="PTHR33348">
    <property type="entry name" value="PRECURSOR OF CEP5"/>
    <property type="match status" value="1"/>
</dbReference>
<dbReference type="EMBL" id="PSQE01000008">
    <property type="protein sequence ID" value="RHN42247.1"/>
    <property type="molecule type" value="Genomic_DNA"/>
</dbReference>
<dbReference type="PANTHER" id="PTHR33348:SF44">
    <property type="entry name" value="PRECURSOR OF CEP6"/>
    <property type="match status" value="1"/>
</dbReference>
<evidence type="ECO:0000256" key="6">
    <source>
        <dbReference type="ARBA" id="ARBA00022729"/>
    </source>
</evidence>
<feature type="region of interest" description="Disordered" evidence="8">
    <location>
        <begin position="127"/>
        <end position="151"/>
    </location>
</feature>
<gene>
    <name evidence="9" type="ORF">MtrunA17_Chr8g0374791</name>
</gene>
<dbReference type="InterPro" id="IPR033250">
    <property type="entry name" value="CEP"/>
</dbReference>
<dbReference type="GO" id="GO:0005179">
    <property type="term" value="F:hormone activity"/>
    <property type="evidence" value="ECO:0007669"/>
    <property type="project" value="UniProtKB-KW"/>
</dbReference>
<dbReference type="GO" id="GO:1902025">
    <property type="term" value="P:nitrate import"/>
    <property type="evidence" value="ECO:0007669"/>
    <property type="project" value="UniProtKB-ARBA"/>
</dbReference>
<organism evidence="9 10">
    <name type="scientific">Medicago truncatula</name>
    <name type="common">Barrel medic</name>
    <name type="synonym">Medicago tribuloides</name>
    <dbReference type="NCBI Taxonomy" id="3880"/>
    <lineage>
        <taxon>Eukaryota</taxon>
        <taxon>Viridiplantae</taxon>
        <taxon>Streptophyta</taxon>
        <taxon>Embryophyta</taxon>
        <taxon>Tracheophyta</taxon>
        <taxon>Spermatophyta</taxon>
        <taxon>Magnoliopsida</taxon>
        <taxon>eudicotyledons</taxon>
        <taxon>Gunneridae</taxon>
        <taxon>Pentapetalae</taxon>
        <taxon>rosids</taxon>
        <taxon>fabids</taxon>
        <taxon>Fabales</taxon>
        <taxon>Fabaceae</taxon>
        <taxon>Papilionoideae</taxon>
        <taxon>50 kb inversion clade</taxon>
        <taxon>NPAAA clade</taxon>
        <taxon>Hologalegina</taxon>
        <taxon>IRL clade</taxon>
        <taxon>Trifolieae</taxon>
        <taxon>Medicago</taxon>
    </lineage>
</organism>
<dbReference type="GO" id="GO:0006995">
    <property type="term" value="P:cellular response to nitrogen starvation"/>
    <property type="evidence" value="ECO:0007669"/>
    <property type="project" value="UniProtKB-ARBA"/>
</dbReference>
<keyword evidence="3" id="KW-0052">Apoplast</keyword>
<name>A0A396GUG1_MEDTR</name>
<evidence type="ECO:0000256" key="1">
    <source>
        <dbReference type="ARBA" id="ARBA00004271"/>
    </source>
</evidence>
<feature type="compositionally biased region" description="Polar residues" evidence="8">
    <location>
        <begin position="75"/>
        <end position="91"/>
    </location>
</feature>